<proteinExistence type="predicted"/>
<name>A0A838AF76_9PSEU</name>
<dbReference type="Proteomes" id="UP000582974">
    <property type="component" value="Unassembled WGS sequence"/>
</dbReference>
<comment type="caution">
    <text evidence="2">The sequence shown here is derived from an EMBL/GenBank/DDBJ whole genome shotgun (WGS) entry which is preliminary data.</text>
</comment>
<evidence type="ECO:0000313" key="3">
    <source>
        <dbReference type="Proteomes" id="UP000582974"/>
    </source>
</evidence>
<evidence type="ECO:0000313" key="2">
    <source>
        <dbReference type="EMBL" id="MBA0127805.1"/>
    </source>
</evidence>
<dbReference type="EMBL" id="JACCKD010000008">
    <property type="protein sequence ID" value="MBA0127805.1"/>
    <property type="molecule type" value="Genomic_DNA"/>
</dbReference>
<dbReference type="RefSeq" id="WP_180894609.1">
    <property type="nucleotide sequence ID" value="NZ_JACCKD010000008.1"/>
</dbReference>
<dbReference type="AlphaFoldDB" id="A0A838AF76"/>
<sequence>MYFDDFIADQTLKTNDSSSSHDVRAQQPIRRLLHTLWSGARQVAWGIDAFSSVRHGIDVPPDHDARSRRASEPCHPRP</sequence>
<organism evidence="2 3">
    <name type="scientific">Haloechinothrix aidingensis</name>
    <dbReference type="NCBI Taxonomy" id="2752311"/>
    <lineage>
        <taxon>Bacteria</taxon>
        <taxon>Bacillati</taxon>
        <taxon>Actinomycetota</taxon>
        <taxon>Actinomycetes</taxon>
        <taxon>Pseudonocardiales</taxon>
        <taxon>Pseudonocardiaceae</taxon>
        <taxon>Haloechinothrix</taxon>
    </lineage>
</organism>
<accession>A0A838AF76</accession>
<protein>
    <submittedName>
        <fullName evidence="2">Uncharacterized protein</fullName>
    </submittedName>
</protein>
<gene>
    <name evidence="2" type="ORF">H0B56_19845</name>
</gene>
<keyword evidence="3" id="KW-1185">Reference proteome</keyword>
<evidence type="ECO:0000256" key="1">
    <source>
        <dbReference type="SAM" id="MobiDB-lite"/>
    </source>
</evidence>
<feature type="region of interest" description="Disordered" evidence="1">
    <location>
        <begin position="57"/>
        <end position="78"/>
    </location>
</feature>
<reference evidence="2 3" key="1">
    <citation type="submission" date="2020-07" db="EMBL/GenBank/DDBJ databases">
        <title>Genome of Haloechinothrix sp.</title>
        <authorList>
            <person name="Tang S.-K."/>
            <person name="Yang L."/>
            <person name="Zhu W.-Y."/>
        </authorList>
    </citation>
    <scope>NUCLEOTIDE SEQUENCE [LARGE SCALE GENOMIC DNA]</scope>
    <source>
        <strain evidence="2 3">YIM 98757</strain>
    </source>
</reference>